<evidence type="ECO:0000256" key="7">
    <source>
        <dbReference type="ARBA" id="ARBA00022824"/>
    </source>
</evidence>
<dbReference type="GO" id="GO:0006506">
    <property type="term" value="P:GPI anchor biosynthetic process"/>
    <property type="evidence" value="ECO:0007669"/>
    <property type="project" value="UniProtKB-UniPathway"/>
</dbReference>
<feature type="transmembrane region" description="Helical" evidence="10">
    <location>
        <begin position="6"/>
        <end position="27"/>
    </location>
</feature>
<keyword evidence="9 10" id="KW-0472">Membrane</keyword>
<evidence type="ECO:0000256" key="5">
    <source>
        <dbReference type="ARBA" id="ARBA00022679"/>
    </source>
</evidence>
<evidence type="ECO:0000256" key="6">
    <source>
        <dbReference type="ARBA" id="ARBA00022692"/>
    </source>
</evidence>
<evidence type="ECO:0000256" key="1">
    <source>
        <dbReference type="ARBA" id="ARBA00004477"/>
    </source>
</evidence>
<evidence type="ECO:0000313" key="11">
    <source>
        <dbReference type="EMBL" id="EID55033.1"/>
    </source>
</evidence>
<dbReference type="HOGENOM" id="CLU_036370_0_1_11"/>
<dbReference type="EMBL" id="JH636049">
    <property type="protein sequence ID" value="EID55033.1"/>
    <property type="molecule type" value="Genomic_DNA"/>
</dbReference>
<dbReference type="GO" id="GO:0016020">
    <property type="term" value="C:membrane"/>
    <property type="evidence" value="ECO:0007669"/>
    <property type="project" value="GOC"/>
</dbReference>
<comment type="pathway">
    <text evidence="2">Glycolipid biosynthesis; glycosylphosphatidylinositol-anchor biosynthesis.</text>
</comment>
<dbReference type="UniPathway" id="UPA00196"/>
<protein>
    <recommendedName>
        <fullName evidence="13">Integral membrane protein</fullName>
    </recommendedName>
</protein>
<keyword evidence="4" id="KW-0328">Glycosyltransferase</keyword>
<feature type="transmembrane region" description="Helical" evidence="10">
    <location>
        <begin position="339"/>
        <end position="361"/>
    </location>
</feature>
<sequence length="365" mass="39069">MWVLGIGAYLLARLIGVGVLALMAAVADEPFLDQFAPWDGQWYIDIAERGYFELGKTTLDADERLYSAAPFAFFPALPSAMSVVAVFGVPLPVAGVIVTTVAGLLAVPAIMRIAEHIDPRPCVGLVLVVLTSAAPMSITLSMVYTEALFMAAAAWALVGVLERRWWLAGACTLLAGLSRSTAVVLIAVVVAAAVWAMWREREGWRPLAAVALAPLGLLGWWATVVVATGDTWQAIELRGWNTEWDFGAEAVEWITATLTSEMRAWETIGAMIMVATVVLAVLLVRRVPWPLVAYGAGVVALTLGSSGLPFAKPRFVFVGLFVLLLPVAIGLVNRRASTLVAVLAGYVLIGTWLSAYSLTVWPHAI</sequence>
<reference evidence="11 12" key="1">
    <citation type="submission" date="2012-01" db="EMBL/GenBank/DDBJ databases">
        <title>Improved High-Quality Draft sequence of Saccharomonospora xinjiangensis XJ-54.</title>
        <authorList>
            <consortium name="US DOE Joint Genome Institute"/>
            <person name="Lucas S."/>
            <person name="Han J."/>
            <person name="Lapidus A."/>
            <person name="Cheng J.-F."/>
            <person name="Goodwin L."/>
            <person name="Pitluck S."/>
            <person name="Peters L."/>
            <person name="Mikhailova N."/>
            <person name="Teshima H."/>
            <person name="Detter J.C."/>
            <person name="Han C."/>
            <person name="Tapia R."/>
            <person name="Land M."/>
            <person name="Hauser L."/>
            <person name="Kyrpides N."/>
            <person name="Ivanova N."/>
            <person name="Pagani I."/>
            <person name="Brambilla E.-M."/>
            <person name="Klenk H.-P."/>
            <person name="Woyke T."/>
        </authorList>
    </citation>
    <scope>NUCLEOTIDE SEQUENCE [LARGE SCALE GENOMIC DNA]</scope>
    <source>
        <strain evidence="11 12">XJ-54</strain>
    </source>
</reference>
<dbReference type="Proteomes" id="UP000004691">
    <property type="component" value="Unassembled WGS sequence"/>
</dbReference>
<feature type="transmembrane region" description="Helical" evidence="10">
    <location>
        <begin position="291"/>
        <end position="309"/>
    </location>
</feature>
<keyword evidence="3" id="KW-0337">GPI-anchor biosynthesis</keyword>
<feature type="transmembrane region" description="Helical" evidence="10">
    <location>
        <begin position="267"/>
        <end position="284"/>
    </location>
</feature>
<feature type="transmembrane region" description="Helical" evidence="10">
    <location>
        <begin position="93"/>
        <end position="111"/>
    </location>
</feature>
<keyword evidence="7" id="KW-0256">Endoplasmic reticulum</keyword>
<keyword evidence="6 10" id="KW-0812">Transmembrane</keyword>
<accession>I0V4I0</accession>
<evidence type="ECO:0000313" key="12">
    <source>
        <dbReference type="Proteomes" id="UP000004691"/>
    </source>
</evidence>
<evidence type="ECO:0000256" key="4">
    <source>
        <dbReference type="ARBA" id="ARBA00022676"/>
    </source>
</evidence>
<gene>
    <name evidence="11" type="ORF">SacxiDRAFT_2815</name>
</gene>
<evidence type="ECO:0000256" key="10">
    <source>
        <dbReference type="SAM" id="Phobius"/>
    </source>
</evidence>
<dbReference type="PANTHER" id="PTHR12468:SF2">
    <property type="entry name" value="GPI MANNOSYLTRANSFERASE 2"/>
    <property type="match status" value="1"/>
</dbReference>
<dbReference type="STRING" id="882086.SacxiDRAFT_2815"/>
<feature type="transmembrane region" description="Helical" evidence="10">
    <location>
        <begin position="207"/>
        <end position="227"/>
    </location>
</feature>
<evidence type="ECO:0008006" key="13">
    <source>
        <dbReference type="Google" id="ProtNLM"/>
    </source>
</evidence>
<dbReference type="GO" id="GO:0004376">
    <property type="term" value="F:GPI mannosyltransferase activity"/>
    <property type="evidence" value="ECO:0007669"/>
    <property type="project" value="InterPro"/>
</dbReference>
<comment type="subcellular location">
    <subcellularLocation>
        <location evidence="1">Endoplasmic reticulum membrane</location>
        <topology evidence="1">Multi-pass membrane protein</topology>
    </subcellularLocation>
</comment>
<evidence type="ECO:0000256" key="8">
    <source>
        <dbReference type="ARBA" id="ARBA00022989"/>
    </source>
</evidence>
<proteinExistence type="predicted"/>
<feature type="transmembrane region" description="Helical" evidence="10">
    <location>
        <begin position="165"/>
        <end position="195"/>
    </location>
</feature>
<keyword evidence="5" id="KW-0808">Transferase</keyword>
<dbReference type="AlphaFoldDB" id="I0V4I0"/>
<dbReference type="InterPro" id="IPR007315">
    <property type="entry name" value="PIG-V/Gpi18"/>
</dbReference>
<keyword evidence="12" id="KW-1185">Reference proteome</keyword>
<evidence type="ECO:0000256" key="3">
    <source>
        <dbReference type="ARBA" id="ARBA00022502"/>
    </source>
</evidence>
<name>I0V4I0_9PSEU</name>
<evidence type="ECO:0000256" key="2">
    <source>
        <dbReference type="ARBA" id="ARBA00004687"/>
    </source>
</evidence>
<evidence type="ECO:0000256" key="9">
    <source>
        <dbReference type="ARBA" id="ARBA00023136"/>
    </source>
</evidence>
<dbReference type="PANTHER" id="PTHR12468">
    <property type="entry name" value="GPI MANNOSYLTRANSFERASE 2"/>
    <property type="match status" value="1"/>
</dbReference>
<dbReference type="GO" id="GO:0000009">
    <property type="term" value="F:alpha-1,6-mannosyltransferase activity"/>
    <property type="evidence" value="ECO:0007669"/>
    <property type="project" value="InterPro"/>
</dbReference>
<dbReference type="eggNOG" id="COG5542">
    <property type="taxonomic scope" value="Bacteria"/>
</dbReference>
<keyword evidence="8 10" id="KW-1133">Transmembrane helix</keyword>
<organism evidence="11 12">
    <name type="scientific">Saccharomonospora xinjiangensis XJ-54</name>
    <dbReference type="NCBI Taxonomy" id="882086"/>
    <lineage>
        <taxon>Bacteria</taxon>
        <taxon>Bacillati</taxon>
        <taxon>Actinomycetota</taxon>
        <taxon>Actinomycetes</taxon>
        <taxon>Pseudonocardiales</taxon>
        <taxon>Pseudonocardiaceae</taxon>
        <taxon>Saccharomonospora</taxon>
    </lineage>
</organism>
<feature type="transmembrane region" description="Helical" evidence="10">
    <location>
        <begin position="123"/>
        <end position="145"/>
    </location>
</feature>
<feature type="transmembrane region" description="Helical" evidence="10">
    <location>
        <begin position="315"/>
        <end position="332"/>
    </location>
</feature>